<dbReference type="EMBL" id="CP029463">
    <property type="protein sequence ID" value="AWM13858.1"/>
    <property type="molecule type" value="Genomic_DNA"/>
</dbReference>
<dbReference type="KEGG" id="fse:DI487_08295"/>
<sequence length="116" mass="13066">MKALTFVIVLIFSLGFTPVETTKVMITEQSQIIIKGKSNVNTFQCQYDSALLKEEYCITFLKAKNSTICDGAVIAIKSDGFDCKHRMITKDLKSILRTDEFPNITIELIELTHSTL</sequence>
<accession>A0A2U8QUJ8</accession>
<evidence type="ECO:0000313" key="1">
    <source>
        <dbReference type="EMBL" id="AWM13858.1"/>
    </source>
</evidence>
<protein>
    <submittedName>
        <fullName evidence="1">Uncharacterized protein</fullName>
    </submittedName>
</protein>
<proteinExistence type="predicted"/>
<keyword evidence="2" id="KW-1185">Reference proteome</keyword>
<dbReference type="OrthoDB" id="1121590at2"/>
<dbReference type="RefSeq" id="WP_109569225.1">
    <property type="nucleotide sequence ID" value="NZ_CP029463.1"/>
</dbReference>
<dbReference type="Proteomes" id="UP000245429">
    <property type="component" value="Chromosome"/>
</dbReference>
<gene>
    <name evidence="1" type="ORF">DI487_08295</name>
</gene>
<reference evidence="1 2" key="1">
    <citation type="submission" date="2018-05" db="EMBL/GenBank/DDBJ databases">
        <title>Flavobacterium sp. MEBiC07310.</title>
        <authorList>
            <person name="Baek K."/>
        </authorList>
    </citation>
    <scope>NUCLEOTIDE SEQUENCE [LARGE SCALE GENOMIC DNA]</scope>
    <source>
        <strain evidence="1 2">MEBiC07310</strain>
    </source>
</reference>
<organism evidence="1 2">
    <name type="scientific">Flavobacterium sediminis</name>
    <dbReference type="NCBI Taxonomy" id="2201181"/>
    <lineage>
        <taxon>Bacteria</taxon>
        <taxon>Pseudomonadati</taxon>
        <taxon>Bacteroidota</taxon>
        <taxon>Flavobacteriia</taxon>
        <taxon>Flavobacteriales</taxon>
        <taxon>Flavobacteriaceae</taxon>
        <taxon>Flavobacterium</taxon>
    </lineage>
</organism>
<name>A0A2U8QUJ8_9FLAO</name>
<dbReference type="AlphaFoldDB" id="A0A2U8QUJ8"/>
<evidence type="ECO:0000313" key="2">
    <source>
        <dbReference type="Proteomes" id="UP000245429"/>
    </source>
</evidence>